<keyword evidence="3" id="KW-1185">Reference proteome</keyword>
<reference evidence="2 3" key="1">
    <citation type="submission" date="2015-09" db="EMBL/GenBank/DDBJ databases">
        <title>Draft genome of the parasitic nematode Teladorsagia circumcincta isolate WARC Sus (inbred).</title>
        <authorList>
            <person name="Mitreva M."/>
        </authorList>
    </citation>
    <scope>NUCLEOTIDE SEQUENCE [LARGE SCALE GENOMIC DNA]</scope>
    <source>
        <strain evidence="2 3">S</strain>
    </source>
</reference>
<organism evidence="2 3">
    <name type="scientific">Teladorsagia circumcincta</name>
    <name type="common">Brown stomach worm</name>
    <name type="synonym">Ostertagia circumcincta</name>
    <dbReference type="NCBI Taxonomy" id="45464"/>
    <lineage>
        <taxon>Eukaryota</taxon>
        <taxon>Metazoa</taxon>
        <taxon>Ecdysozoa</taxon>
        <taxon>Nematoda</taxon>
        <taxon>Chromadorea</taxon>
        <taxon>Rhabditida</taxon>
        <taxon>Rhabditina</taxon>
        <taxon>Rhabditomorpha</taxon>
        <taxon>Strongyloidea</taxon>
        <taxon>Trichostrongylidae</taxon>
        <taxon>Teladorsagia</taxon>
    </lineage>
</organism>
<evidence type="ECO:0000313" key="3">
    <source>
        <dbReference type="Proteomes" id="UP000230423"/>
    </source>
</evidence>
<evidence type="ECO:0000256" key="1">
    <source>
        <dbReference type="SAM" id="MobiDB-lite"/>
    </source>
</evidence>
<feature type="region of interest" description="Disordered" evidence="1">
    <location>
        <begin position="106"/>
        <end position="125"/>
    </location>
</feature>
<dbReference type="AlphaFoldDB" id="A0A2G9TP85"/>
<dbReference type="EMBL" id="KZ357129">
    <property type="protein sequence ID" value="PIO59708.1"/>
    <property type="molecule type" value="Genomic_DNA"/>
</dbReference>
<name>A0A2G9TP85_TELCI</name>
<feature type="compositionally biased region" description="Low complexity" evidence="1">
    <location>
        <begin position="22"/>
        <end position="73"/>
    </location>
</feature>
<feature type="region of interest" description="Disordered" evidence="1">
    <location>
        <begin position="1"/>
        <end position="73"/>
    </location>
</feature>
<protein>
    <submittedName>
        <fullName evidence="2">Uncharacterized protein</fullName>
    </submittedName>
</protein>
<accession>A0A2G9TP85</accession>
<dbReference type="OrthoDB" id="5871864at2759"/>
<proteinExistence type="predicted"/>
<evidence type="ECO:0000313" key="2">
    <source>
        <dbReference type="EMBL" id="PIO59708.1"/>
    </source>
</evidence>
<sequence length="189" mass="19882">MYKCIAAPTRGKRSRVKRADGETTSTEGTTVTVGSTVTSAEDTTTVTAPSETATGSTDITSATDGTTVTVGSTAGTSVDPITVTSASEAPEGSTEITAITEITTTPTGTETDEPISTVPDTPITAQPETTTATAEKPVETIEFQIVGTVTVETPQPIFENQWRMFAEKIQEKLEQHHVFFTGAVIVEMF</sequence>
<gene>
    <name evidence="2" type="ORF">TELCIR_18819</name>
</gene>
<dbReference type="Proteomes" id="UP000230423">
    <property type="component" value="Unassembled WGS sequence"/>
</dbReference>